<protein>
    <submittedName>
        <fullName evidence="2">Uncharacterized protein</fullName>
    </submittedName>
</protein>
<keyword evidence="3" id="KW-1185">Reference proteome</keyword>
<dbReference type="Proteomes" id="UP001296993">
    <property type="component" value="Unassembled WGS sequence"/>
</dbReference>
<accession>A0ABS4XCQ8</accession>
<comment type="caution">
    <text evidence="2">The sequence shown here is derived from an EMBL/GenBank/DDBJ whole genome shotgun (WGS) entry which is preliminary data.</text>
</comment>
<evidence type="ECO:0000313" key="2">
    <source>
        <dbReference type="EMBL" id="MBP2386252.1"/>
    </source>
</evidence>
<name>A0ABS4XCQ8_9MICC</name>
<proteinExistence type="predicted"/>
<evidence type="ECO:0000256" key="1">
    <source>
        <dbReference type="SAM" id="Phobius"/>
    </source>
</evidence>
<reference evidence="2 3" key="1">
    <citation type="submission" date="2021-03" db="EMBL/GenBank/DDBJ databases">
        <title>Sequencing the genomes of 1000 actinobacteria strains.</title>
        <authorList>
            <person name="Klenk H.-P."/>
        </authorList>
    </citation>
    <scope>NUCLEOTIDE SEQUENCE [LARGE SCALE GENOMIC DNA]</scope>
    <source>
        <strain evidence="2 3">DSM 15797</strain>
    </source>
</reference>
<sequence>MKKGNRSDPYRGVANATDSTLLIYREGKEHLSVPVGLHCSSLDLTGAKQSRYPYNYPQRPAYEGSYWFATTGRSVWHESLTERYVLMQLDRAGTVEAIGSQPFCLLFSDGTRHYPAFSFTLPVASLALLLILSPAPMGILL</sequence>
<organism evidence="2 3">
    <name type="scientific">Paeniglutamicibacter kerguelensis</name>
    <dbReference type="NCBI Taxonomy" id="254788"/>
    <lineage>
        <taxon>Bacteria</taxon>
        <taxon>Bacillati</taxon>
        <taxon>Actinomycetota</taxon>
        <taxon>Actinomycetes</taxon>
        <taxon>Micrococcales</taxon>
        <taxon>Micrococcaceae</taxon>
        <taxon>Paeniglutamicibacter</taxon>
    </lineage>
</organism>
<feature type="transmembrane region" description="Helical" evidence="1">
    <location>
        <begin position="116"/>
        <end position="135"/>
    </location>
</feature>
<keyword evidence="1" id="KW-0812">Transmembrane</keyword>
<dbReference type="EMBL" id="JAGIOF010000001">
    <property type="protein sequence ID" value="MBP2386252.1"/>
    <property type="molecule type" value="Genomic_DNA"/>
</dbReference>
<keyword evidence="1" id="KW-0472">Membrane</keyword>
<keyword evidence="1" id="KW-1133">Transmembrane helix</keyword>
<gene>
    <name evidence="2" type="ORF">JOF47_001763</name>
</gene>
<evidence type="ECO:0000313" key="3">
    <source>
        <dbReference type="Proteomes" id="UP001296993"/>
    </source>
</evidence>